<dbReference type="EMBL" id="LLXL01003777">
    <property type="protein sequence ID" value="PKK58178.1"/>
    <property type="molecule type" value="Genomic_DNA"/>
</dbReference>
<protein>
    <recommendedName>
        <fullName evidence="3">Tc1-like transposase DDE domain-containing protein</fullName>
    </recommendedName>
</protein>
<dbReference type="Proteomes" id="UP000233469">
    <property type="component" value="Unassembled WGS sequence"/>
</dbReference>
<dbReference type="Gene3D" id="3.30.420.10">
    <property type="entry name" value="Ribonuclease H-like superfamily/Ribonuclease H"/>
    <property type="match status" value="1"/>
</dbReference>
<organism evidence="1 2">
    <name type="scientific">Rhizophagus irregularis</name>
    <dbReference type="NCBI Taxonomy" id="588596"/>
    <lineage>
        <taxon>Eukaryota</taxon>
        <taxon>Fungi</taxon>
        <taxon>Fungi incertae sedis</taxon>
        <taxon>Mucoromycota</taxon>
        <taxon>Glomeromycotina</taxon>
        <taxon>Glomeromycetes</taxon>
        <taxon>Glomerales</taxon>
        <taxon>Glomeraceae</taxon>
        <taxon>Rhizophagus</taxon>
    </lineage>
</organism>
<evidence type="ECO:0008006" key="3">
    <source>
        <dbReference type="Google" id="ProtNLM"/>
    </source>
</evidence>
<dbReference type="PANTHER" id="PTHR35871:SF1">
    <property type="entry name" value="CXC1-LIKE CYSTEINE CLUSTER ASSOCIATED WITH KDZ TRANSPOSASES DOMAIN-CONTAINING PROTEIN"/>
    <property type="match status" value="1"/>
</dbReference>
<reference evidence="1 2" key="1">
    <citation type="submission" date="2016-04" db="EMBL/GenBank/DDBJ databases">
        <title>Genome analyses suggest a sexual origin of heterokaryosis in a supposedly ancient asexual fungus.</title>
        <authorList>
            <person name="Ropars J."/>
            <person name="Sedzielewska K."/>
            <person name="Noel J."/>
            <person name="Charron P."/>
            <person name="Farinelli L."/>
            <person name="Marton T."/>
            <person name="Kruger M."/>
            <person name="Pelin A."/>
            <person name="Brachmann A."/>
            <person name="Corradi N."/>
        </authorList>
    </citation>
    <scope>NUCLEOTIDE SEQUENCE [LARGE SCALE GENOMIC DNA]</scope>
    <source>
        <strain evidence="1 2">C2</strain>
    </source>
</reference>
<gene>
    <name evidence="1" type="ORF">RhiirC2_767411</name>
</gene>
<sequence>MRNTIFNGQVQSMNFTDNYWDPALWGKLKGMKQVIEERQLMRPGLIGYCRNNESKDIQCCMRHILENQPDFLAQKGMIQEVIENRGHKVIFYPKFHPELNFIEMYWGASKKYSRKNCDYSWTGLQRVVPIALNQVPLSQIRAFAKKSYRYMDAYQKGLDVKQAEYAVKLNRKSGMSFLSQRKAINEIYIKYSLTDGRETRKD</sequence>
<dbReference type="AlphaFoldDB" id="A0A2N1M967"/>
<evidence type="ECO:0000313" key="2">
    <source>
        <dbReference type="Proteomes" id="UP000233469"/>
    </source>
</evidence>
<reference evidence="1 2" key="2">
    <citation type="submission" date="2017-10" db="EMBL/GenBank/DDBJ databases">
        <title>Extensive intraspecific genome diversity in a model arbuscular mycorrhizal fungus.</title>
        <authorList>
            <person name="Chen E.C.H."/>
            <person name="Morin E."/>
            <person name="Baudet D."/>
            <person name="Noel J."/>
            <person name="Ndikumana S."/>
            <person name="Charron P."/>
            <person name="St-Onge C."/>
            <person name="Giorgi J."/>
            <person name="Grigoriev I.V."/>
            <person name="Roux C."/>
            <person name="Martin F.M."/>
            <person name="Corradi N."/>
        </authorList>
    </citation>
    <scope>NUCLEOTIDE SEQUENCE [LARGE SCALE GENOMIC DNA]</scope>
    <source>
        <strain evidence="1 2">C2</strain>
    </source>
</reference>
<name>A0A2N1M967_9GLOM</name>
<proteinExistence type="predicted"/>
<dbReference type="InterPro" id="IPR036397">
    <property type="entry name" value="RNaseH_sf"/>
</dbReference>
<dbReference type="PANTHER" id="PTHR35871">
    <property type="entry name" value="EXPRESSED PROTEIN"/>
    <property type="match status" value="1"/>
</dbReference>
<dbReference type="VEuPathDB" id="FungiDB:RhiirA1_457163"/>
<evidence type="ECO:0000313" key="1">
    <source>
        <dbReference type="EMBL" id="PKK58178.1"/>
    </source>
</evidence>
<comment type="caution">
    <text evidence="1">The sequence shown here is derived from an EMBL/GenBank/DDBJ whole genome shotgun (WGS) entry which is preliminary data.</text>
</comment>
<accession>A0A2N1M967</accession>
<dbReference type="GO" id="GO:0003676">
    <property type="term" value="F:nucleic acid binding"/>
    <property type="evidence" value="ECO:0007669"/>
    <property type="project" value="InterPro"/>
</dbReference>